<protein>
    <submittedName>
        <fullName evidence="2">FAD-dependent oxidoreductase</fullName>
    </submittedName>
</protein>
<feature type="domain" description="FAD dependent oxidoreductase" evidence="1">
    <location>
        <begin position="6"/>
        <end position="194"/>
    </location>
</feature>
<gene>
    <name evidence="2" type="ORF">ACFP81_04055</name>
</gene>
<dbReference type="Gene3D" id="3.30.9.10">
    <property type="entry name" value="D-Amino Acid Oxidase, subunit A, domain 2"/>
    <property type="match status" value="1"/>
</dbReference>
<dbReference type="Proteomes" id="UP001596297">
    <property type="component" value="Unassembled WGS sequence"/>
</dbReference>
<accession>A0ABW1YAP1</accession>
<evidence type="ECO:0000313" key="3">
    <source>
        <dbReference type="Proteomes" id="UP001596297"/>
    </source>
</evidence>
<evidence type="ECO:0000259" key="1">
    <source>
        <dbReference type="Pfam" id="PF01266"/>
    </source>
</evidence>
<dbReference type="EMBL" id="JBHSWD010000001">
    <property type="protein sequence ID" value="MFC6591277.1"/>
    <property type="molecule type" value="Genomic_DNA"/>
</dbReference>
<reference evidence="3" key="1">
    <citation type="journal article" date="2019" name="Int. J. Syst. Evol. Microbiol.">
        <title>The Global Catalogue of Microorganisms (GCM) 10K type strain sequencing project: providing services to taxonomists for standard genome sequencing and annotation.</title>
        <authorList>
            <consortium name="The Broad Institute Genomics Platform"/>
            <consortium name="The Broad Institute Genome Sequencing Center for Infectious Disease"/>
            <person name="Wu L."/>
            <person name="Ma J."/>
        </authorList>
    </citation>
    <scope>NUCLEOTIDE SEQUENCE [LARGE SCALE GENOMIC DNA]</scope>
    <source>
        <strain evidence="3">CGMCC 1.15772</strain>
    </source>
</reference>
<dbReference type="InterPro" id="IPR036188">
    <property type="entry name" value="FAD/NAD-bd_sf"/>
</dbReference>
<dbReference type="Pfam" id="PF01266">
    <property type="entry name" value="DAO"/>
    <property type="match status" value="1"/>
</dbReference>
<keyword evidence="3" id="KW-1185">Reference proteome</keyword>
<dbReference type="Gene3D" id="3.50.50.60">
    <property type="entry name" value="FAD/NAD(P)-binding domain"/>
    <property type="match status" value="1"/>
</dbReference>
<name>A0ABW1YAP1_9DEIO</name>
<dbReference type="InterPro" id="IPR006076">
    <property type="entry name" value="FAD-dep_OxRdtase"/>
</dbReference>
<dbReference type="SUPFAM" id="SSF51905">
    <property type="entry name" value="FAD/NAD(P)-binding domain"/>
    <property type="match status" value="1"/>
</dbReference>
<sequence length="208" mass="21078">MSQPSLLVVGGGIAGASVAYWAAEAGAAVTLIDSGEAAASQVPAALLNPVRGQSGKVTPQMVAGLNCTWALIAALERAGYAPAHGQTGVQRPVPDGRTRATFERHLAALGPEAQPLFRWVNPPATQAAWHSALEWTSAGWVDGAALTQSLVAASGASVLRGQVTRWGADWAEVGGSVLRAGATVWCGGARGTEWGPPGKATGPAAYCC</sequence>
<organism evidence="2 3">
    <name type="scientific">Deinococcus lacus</name>
    <dbReference type="NCBI Taxonomy" id="392561"/>
    <lineage>
        <taxon>Bacteria</taxon>
        <taxon>Thermotogati</taxon>
        <taxon>Deinococcota</taxon>
        <taxon>Deinococci</taxon>
        <taxon>Deinococcales</taxon>
        <taxon>Deinococcaceae</taxon>
        <taxon>Deinococcus</taxon>
    </lineage>
</organism>
<dbReference type="RefSeq" id="WP_380082281.1">
    <property type="nucleotide sequence ID" value="NZ_JBHSWD010000001.1"/>
</dbReference>
<proteinExistence type="predicted"/>
<evidence type="ECO:0000313" key="2">
    <source>
        <dbReference type="EMBL" id="MFC6591277.1"/>
    </source>
</evidence>
<comment type="caution">
    <text evidence="2">The sequence shown here is derived from an EMBL/GenBank/DDBJ whole genome shotgun (WGS) entry which is preliminary data.</text>
</comment>